<name>A0A413ZG89_BACSE</name>
<proteinExistence type="predicted"/>
<accession>A0A413ZG89</accession>
<dbReference type="EMBL" id="QSHQ01000094">
    <property type="protein sequence ID" value="RHC22163.1"/>
    <property type="molecule type" value="Genomic_DNA"/>
</dbReference>
<gene>
    <name evidence="1" type="ORF">DW853_18785</name>
</gene>
<reference evidence="1 2" key="1">
    <citation type="submission" date="2018-08" db="EMBL/GenBank/DDBJ databases">
        <title>A genome reference for cultivated species of the human gut microbiota.</title>
        <authorList>
            <person name="Zou Y."/>
            <person name="Xue W."/>
            <person name="Luo G."/>
        </authorList>
    </citation>
    <scope>NUCLEOTIDE SEQUENCE [LARGE SCALE GENOMIC DNA]</scope>
    <source>
        <strain evidence="1 2">AM36-9BH</strain>
    </source>
</reference>
<dbReference type="AlphaFoldDB" id="A0A413ZG89"/>
<comment type="caution">
    <text evidence="1">The sequence shown here is derived from an EMBL/GenBank/DDBJ whole genome shotgun (WGS) entry which is preliminary data.</text>
</comment>
<organism evidence="1 2">
    <name type="scientific">Bacteroides stercoris</name>
    <dbReference type="NCBI Taxonomy" id="46506"/>
    <lineage>
        <taxon>Bacteria</taxon>
        <taxon>Pseudomonadati</taxon>
        <taxon>Bacteroidota</taxon>
        <taxon>Bacteroidia</taxon>
        <taxon>Bacteroidales</taxon>
        <taxon>Bacteroidaceae</taxon>
        <taxon>Bacteroides</taxon>
    </lineage>
</organism>
<sequence>MLSNEERLRYDITPKERLALMDEDTYEELVAIWAFACLKPKYKDVYRIGGAGDKGRDVCAYIDLSEDKYDLYQCKHYKNALTYSDINIEFGKLMRSSIN</sequence>
<evidence type="ECO:0000313" key="2">
    <source>
        <dbReference type="Proteomes" id="UP000285305"/>
    </source>
</evidence>
<protein>
    <submittedName>
        <fullName evidence="1">Uncharacterized protein</fullName>
    </submittedName>
</protein>
<evidence type="ECO:0000313" key="1">
    <source>
        <dbReference type="EMBL" id="RHC22163.1"/>
    </source>
</evidence>
<dbReference type="Proteomes" id="UP000285305">
    <property type="component" value="Unassembled WGS sequence"/>
</dbReference>